<keyword evidence="4" id="KW-1185">Reference proteome</keyword>
<evidence type="ECO:0000313" key="4">
    <source>
        <dbReference type="Proteomes" id="UP000317422"/>
    </source>
</evidence>
<keyword evidence="2" id="KW-1133">Transmembrane helix</keyword>
<keyword evidence="2" id="KW-0812">Transmembrane</keyword>
<name>A0A543N9W9_9ACTN</name>
<keyword evidence="2" id="KW-0472">Membrane</keyword>
<dbReference type="Proteomes" id="UP000317422">
    <property type="component" value="Unassembled WGS sequence"/>
</dbReference>
<dbReference type="RefSeq" id="WP_141925660.1">
    <property type="nucleotide sequence ID" value="NZ_VFQC01000002.1"/>
</dbReference>
<gene>
    <name evidence="3" type="ORF">FHX37_3989</name>
</gene>
<feature type="compositionally biased region" description="Basic and acidic residues" evidence="1">
    <location>
        <begin position="146"/>
        <end position="165"/>
    </location>
</feature>
<accession>A0A543N9W9</accession>
<dbReference type="OrthoDB" id="3430394at2"/>
<feature type="transmembrane region" description="Helical" evidence="2">
    <location>
        <begin position="106"/>
        <end position="124"/>
    </location>
</feature>
<organism evidence="3 4">
    <name type="scientific">Haloactinospora alba</name>
    <dbReference type="NCBI Taxonomy" id="405555"/>
    <lineage>
        <taxon>Bacteria</taxon>
        <taxon>Bacillati</taxon>
        <taxon>Actinomycetota</taxon>
        <taxon>Actinomycetes</taxon>
        <taxon>Streptosporangiales</taxon>
        <taxon>Nocardiopsidaceae</taxon>
        <taxon>Haloactinospora</taxon>
    </lineage>
</organism>
<reference evidence="3 4" key="1">
    <citation type="submission" date="2019-06" db="EMBL/GenBank/DDBJ databases">
        <title>Sequencing the genomes of 1000 actinobacteria strains.</title>
        <authorList>
            <person name="Klenk H.-P."/>
        </authorList>
    </citation>
    <scope>NUCLEOTIDE SEQUENCE [LARGE SCALE GENOMIC DNA]</scope>
    <source>
        <strain evidence="3 4">DSM 45015</strain>
    </source>
</reference>
<dbReference type="EMBL" id="VFQC01000002">
    <property type="protein sequence ID" value="TQN28632.1"/>
    <property type="molecule type" value="Genomic_DNA"/>
</dbReference>
<evidence type="ECO:0000313" key="3">
    <source>
        <dbReference type="EMBL" id="TQN28632.1"/>
    </source>
</evidence>
<dbReference type="AlphaFoldDB" id="A0A543N9W9"/>
<protein>
    <submittedName>
        <fullName evidence="3">Uncharacterized protein</fullName>
    </submittedName>
</protein>
<feature type="region of interest" description="Disordered" evidence="1">
    <location>
        <begin position="146"/>
        <end position="190"/>
    </location>
</feature>
<evidence type="ECO:0000256" key="2">
    <source>
        <dbReference type="SAM" id="Phobius"/>
    </source>
</evidence>
<sequence>MPITRKCRTRSAQPEAALSRLGAVARDKTENLGPYADQARETASQRIHQARDWTAPRLEMAAYRVEDTVAPRVADFLSSTAQRVEPRRTRRGIIAARKTRRRVPRAAVIAGVAVVGAAACYGALKLRQASQDAEWQANLNQAREQVRETREQLAAKARDAKERVAGDGGAGDGDGRGPSEAGNLNGQATT</sequence>
<comment type="caution">
    <text evidence="3">The sequence shown here is derived from an EMBL/GenBank/DDBJ whole genome shotgun (WGS) entry which is preliminary data.</text>
</comment>
<evidence type="ECO:0000256" key="1">
    <source>
        <dbReference type="SAM" id="MobiDB-lite"/>
    </source>
</evidence>
<proteinExistence type="predicted"/>
<feature type="region of interest" description="Disordered" evidence="1">
    <location>
        <begin position="29"/>
        <end position="48"/>
    </location>
</feature>